<dbReference type="PROSITE" id="PS51318">
    <property type="entry name" value="TAT"/>
    <property type="match status" value="1"/>
</dbReference>
<gene>
    <name evidence="2" type="ORF">Thiowin_00484</name>
</gene>
<dbReference type="NCBIfam" id="TIGR01409">
    <property type="entry name" value="TAT_signal_seq"/>
    <property type="match status" value="1"/>
</dbReference>
<dbReference type="NCBIfam" id="NF037995">
    <property type="entry name" value="TRAP_S1"/>
    <property type="match status" value="1"/>
</dbReference>
<dbReference type="EMBL" id="CP121472">
    <property type="protein sequence ID" value="WPL15582.1"/>
    <property type="molecule type" value="Genomic_DNA"/>
</dbReference>
<dbReference type="Gene3D" id="3.40.190.170">
    <property type="entry name" value="Bacterial extracellular solute-binding protein, family 7"/>
    <property type="match status" value="1"/>
</dbReference>
<keyword evidence="1" id="KW-0732">Signal</keyword>
<dbReference type="PIRSF" id="PIRSF039026">
    <property type="entry name" value="SiaP"/>
    <property type="match status" value="1"/>
</dbReference>
<dbReference type="InterPro" id="IPR018389">
    <property type="entry name" value="DctP_fam"/>
</dbReference>
<proteinExistence type="predicted"/>
<dbReference type="InterPro" id="IPR038404">
    <property type="entry name" value="TRAP_DctP_sf"/>
</dbReference>
<evidence type="ECO:0000256" key="1">
    <source>
        <dbReference type="ARBA" id="ARBA00022729"/>
    </source>
</evidence>
<dbReference type="InterPro" id="IPR019546">
    <property type="entry name" value="TAT_signal_bac_arc"/>
</dbReference>
<dbReference type="InterPro" id="IPR026289">
    <property type="entry name" value="SBP_TakP-like"/>
</dbReference>
<reference evidence="2 3" key="1">
    <citation type="journal article" date="2023" name="Microorganisms">
        <title>Thiorhodovibrio frisius and Trv. litoralis spp. nov., Two Novel Members from a Clade of Fastidious Purple Sulfur Bacteria That Exhibit Unique Red-Shifted Light-Harvesting Capabilities.</title>
        <authorList>
            <person name="Methner A."/>
            <person name="Kuzyk S.B."/>
            <person name="Petersen J."/>
            <person name="Bauer S."/>
            <person name="Brinkmann H."/>
            <person name="Sichau K."/>
            <person name="Wanner G."/>
            <person name="Wolf J."/>
            <person name="Neumann-Schaal M."/>
            <person name="Henke P."/>
            <person name="Tank M."/>
            <person name="Sproer C."/>
            <person name="Bunk B."/>
            <person name="Overmann J."/>
        </authorList>
    </citation>
    <scope>NUCLEOTIDE SEQUENCE [LARGE SCALE GENOMIC DNA]</scope>
    <source>
        <strain evidence="2 3">DSM 6702</strain>
    </source>
</reference>
<evidence type="ECO:0000313" key="2">
    <source>
        <dbReference type="EMBL" id="WPL15582.1"/>
    </source>
</evidence>
<dbReference type="Proteomes" id="UP001432180">
    <property type="component" value="Chromosome"/>
</dbReference>
<dbReference type="Gene3D" id="3.40.190.10">
    <property type="entry name" value="Periplasmic binding protein-like II"/>
    <property type="match status" value="1"/>
</dbReference>
<dbReference type="SUPFAM" id="SSF53850">
    <property type="entry name" value="Periplasmic binding protein-like II"/>
    <property type="match status" value="1"/>
</dbReference>
<dbReference type="CDD" id="cd13604">
    <property type="entry name" value="PBP2_TRAP_ketoacid_lactate_like"/>
    <property type="match status" value="1"/>
</dbReference>
<sequence>MQRRDFIKAAGVAAITAGASTQAGQAHAKEKPEYSWKMVTTWPKNFPGLGTGANHLAELIGQMSGGRIEVKVYGATELVPAFEVFDAVSAGTAEMGHGAAYYWKGKSEAAQFFTTVPFGLTAQEMNGWLYHGGGMELWRELYAKFNLVPAPAGNTGVQMAGWFNKEINSLEDLKGIKMRIPGLGGEVLKRAGGTPVNLPGGEIFTSLQSGAIDATEWIGPYNDLAFGLYKAAKYYYYPGWQEPGTTLEAMIHKPSFDKLPDDLKVIVMTACKAINLDMLSEYMARNPAALDTLVEEHGVDVRPLPADVVARLRGLSGEVVAEIAEQDEFSKRVYASYQKFLKQSQAWSKISEYGYLTARDHAG</sequence>
<dbReference type="InterPro" id="IPR006311">
    <property type="entry name" value="TAT_signal"/>
</dbReference>
<protein>
    <submittedName>
        <fullName evidence="2">TRAP transporter solute receptor, DctP family</fullName>
    </submittedName>
</protein>
<name>A0ABZ0S5G6_9GAMM</name>
<dbReference type="Pfam" id="PF03480">
    <property type="entry name" value="DctP"/>
    <property type="match status" value="1"/>
</dbReference>
<dbReference type="PANTHER" id="PTHR33376">
    <property type="match status" value="1"/>
</dbReference>
<organism evidence="2 3">
    <name type="scientific">Thiorhodovibrio winogradskyi</name>
    <dbReference type="NCBI Taxonomy" id="77007"/>
    <lineage>
        <taxon>Bacteria</taxon>
        <taxon>Pseudomonadati</taxon>
        <taxon>Pseudomonadota</taxon>
        <taxon>Gammaproteobacteria</taxon>
        <taxon>Chromatiales</taxon>
        <taxon>Chromatiaceae</taxon>
        <taxon>Thiorhodovibrio</taxon>
    </lineage>
</organism>
<dbReference type="RefSeq" id="WP_328986147.1">
    <property type="nucleotide sequence ID" value="NZ_CP121472.1"/>
</dbReference>
<accession>A0ABZ0S5G6</accession>
<keyword evidence="3" id="KW-1185">Reference proteome</keyword>
<evidence type="ECO:0000313" key="3">
    <source>
        <dbReference type="Proteomes" id="UP001432180"/>
    </source>
</evidence>
<dbReference type="PANTHER" id="PTHR33376:SF5">
    <property type="entry name" value="EXTRACYTOPLASMIC SOLUTE RECEPTOR PROTEIN"/>
    <property type="match status" value="1"/>
</dbReference>
<keyword evidence="2" id="KW-0675">Receptor</keyword>